<reference evidence="1 2" key="1">
    <citation type="submission" date="2017-08" db="EMBL/GenBank/DDBJ databases">
        <authorList>
            <person name="de Groot N.N."/>
        </authorList>
    </citation>
    <scope>NUCLEOTIDE SEQUENCE [LARGE SCALE GENOMIC DNA]</scope>
    <source>
        <strain evidence="1 2">USBA 78</strain>
    </source>
</reference>
<dbReference type="Proteomes" id="UP000219068">
    <property type="component" value="Unassembled WGS sequence"/>
</dbReference>
<proteinExistence type="predicted"/>
<dbReference type="AlphaFoldDB" id="A0A285TYK2"/>
<evidence type="ECO:0000313" key="1">
    <source>
        <dbReference type="EMBL" id="SOC30961.1"/>
    </source>
</evidence>
<accession>A0A285TYK2</accession>
<protein>
    <submittedName>
        <fullName evidence="1">Uncharacterized protein</fullName>
    </submittedName>
</protein>
<gene>
    <name evidence="1" type="ORF">SAMN05428964_11134</name>
</gene>
<name>A0A285TYK2_9PROT</name>
<sequence>MKHWLEYADLVNYLADAVVDSIKQEKRKQISN</sequence>
<evidence type="ECO:0000313" key="2">
    <source>
        <dbReference type="Proteomes" id="UP000219068"/>
    </source>
</evidence>
<dbReference type="EMBL" id="OBMM01000011">
    <property type="protein sequence ID" value="SOC30961.1"/>
    <property type="molecule type" value="Genomic_DNA"/>
</dbReference>
<organism evidence="1 2">
    <name type="scientific">Thalassospira xiamenensis</name>
    <dbReference type="NCBI Taxonomy" id="220697"/>
    <lineage>
        <taxon>Bacteria</taxon>
        <taxon>Pseudomonadati</taxon>
        <taxon>Pseudomonadota</taxon>
        <taxon>Alphaproteobacteria</taxon>
        <taxon>Rhodospirillales</taxon>
        <taxon>Thalassospiraceae</taxon>
        <taxon>Thalassospira</taxon>
    </lineage>
</organism>